<proteinExistence type="predicted"/>
<evidence type="ECO:0000313" key="2">
    <source>
        <dbReference type="Proteomes" id="UP000660680"/>
    </source>
</evidence>
<accession>A0A918LG77</accession>
<sequence length="204" mass="21892">MLPDPPTLAALRRTSAIFNDYSGVDKSWLRLAGTALDLADAEHRALLLRFLNSWGCRIRYPGDGDPFDADLAAWWESWGAALPAGALAELSDVEIDALGRAYAELAAVAVSSRRTLGATAASKALYALRPRAVMPWDAAIATRVHGTRDGAAFAAHLRLGRTWANAVLAESAQEEQALCAMLARPVSLAKILDEYLYVTITAAN</sequence>
<reference evidence="1" key="2">
    <citation type="submission" date="2020-09" db="EMBL/GenBank/DDBJ databases">
        <authorList>
            <person name="Sun Q."/>
            <person name="Ohkuma M."/>
        </authorList>
    </citation>
    <scope>NUCLEOTIDE SEQUENCE</scope>
    <source>
        <strain evidence="1">JCM 3276</strain>
    </source>
</reference>
<dbReference type="AlphaFoldDB" id="A0A918LG77"/>
<keyword evidence="2" id="KW-1185">Reference proteome</keyword>
<evidence type="ECO:0000313" key="1">
    <source>
        <dbReference type="EMBL" id="GGS42954.1"/>
    </source>
</evidence>
<dbReference type="Proteomes" id="UP000660680">
    <property type="component" value="Unassembled WGS sequence"/>
</dbReference>
<name>A0A918LG77_9PSEU</name>
<gene>
    <name evidence="1" type="ORF">GCM10010171_42500</name>
</gene>
<reference evidence="1" key="1">
    <citation type="journal article" date="2014" name="Int. J. Syst. Evol. Microbiol.">
        <title>Complete genome sequence of Corynebacterium casei LMG S-19264T (=DSM 44701T), isolated from a smear-ripened cheese.</title>
        <authorList>
            <consortium name="US DOE Joint Genome Institute (JGI-PGF)"/>
            <person name="Walter F."/>
            <person name="Albersmeier A."/>
            <person name="Kalinowski J."/>
            <person name="Ruckert C."/>
        </authorList>
    </citation>
    <scope>NUCLEOTIDE SEQUENCE</scope>
    <source>
        <strain evidence="1">JCM 3276</strain>
    </source>
</reference>
<dbReference type="RefSeq" id="WP_189212269.1">
    <property type="nucleotide sequence ID" value="NZ_BMRB01000003.1"/>
</dbReference>
<protein>
    <submittedName>
        <fullName evidence="1">Uncharacterized protein</fullName>
    </submittedName>
</protein>
<dbReference type="EMBL" id="BMRB01000003">
    <property type="protein sequence ID" value="GGS42954.1"/>
    <property type="molecule type" value="Genomic_DNA"/>
</dbReference>
<comment type="caution">
    <text evidence="1">The sequence shown here is derived from an EMBL/GenBank/DDBJ whole genome shotgun (WGS) entry which is preliminary data.</text>
</comment>
<organism evidence="1 2">
    <name type="scientific">Actinokineospora fastidiosa</name>
    <dbReference type="NCBI Taxonomy" id="1816"/>
    <lineage>
        <taxon>Bacteria</taxon>
        <taxon>Bacillati</taxon>
        <taxon>Actinomycetota</taxon>
        <taxon>Actinomycetes</taxon>
        <taxon>Pseudonocardiales</taxon>
        <taxon>Pseudonocardiaceae</taxon>
        <taxon>Actinokineospora</taxon>
    </lineage>
</organism>